<evidence type="ECO:0000256" key="4">
    <source>
        <dbReference type="ARBA" id="ARBA00023002"/>
    </source>
</evidence>
<dbReference type="PANTHER" id="PTHR43557:SF2">
    <property type="entry name" value="RIESKE DOMAIN-CONTAINING PROTEIN-RELATED"/>
    <property type="match status" value="1"/>
</dbReference>
<proteinExistence type="predicted"/>
<accession>A0A520RYG9</accession>
<dbReference type="InterPro" id="IPR036188">
    <property type="entry name" value="FAD/NAD-bd_sf"/>
</dbReference>
<dbReference type="Pfam" id="PF07992">
    <property type="entry name" value="Pyr_redox_2"/>
    <property type="match status" value="1"/>
</dbReference>
<evidence type="ECO:0000313" key="8">
    <source>
        <dbReference type="Proteomes" id="UP000316199"/>
    </source>
</evidence>
<dbReference type="AlphaFoldDB" id="A0A520RYG9"/>
<evidence type="ECO:0000313" key="7">
    <source>
        <dbReference type="EMBL" id="RZO75292.1"/>
    </source>
</evidence>
<feature type="domain" description="FAD/NAD(P)-binding" evidence="5">
    <location>
        <begin position="2"/>
        <end position="296"/>
    </location>
</feature>
<sequence length="398" mass="44074">MVIVGGGHAAAQNAASLRQQGYTGHITLFSEEHYIPYQRPPLSKEYLADQQSLDRLYLRPERFYEERDIDLRLGVRVSEINTKTNNILTTTGDVLAYEKLLIATGSRARLLRVPGDQLSGIHYLRQLDDVNNIKKELRDSSKICIVGGGYVGLEVASVLISAGHQVTIIESESRILKRVTTPKMSSLFHNLHTAKGAKIYTEAVVQGFLGSKRVEYLNCGDLTIPTDMVIIGIGIIPNIEVAKKAGITCDNGIIVDDRCQTSDPNIFAAGDNTNHPNTILNRRLRLESVPNAMEQARVAAANMLGQDKKYASLPWFWSNQYDLKLQMMGFSADGDSQAIRGDIETKKFVVFYLNEDKLVAVDAINSPAEFMIGKKLYGKAVNHTDLSNTNFDLGSLLK</sequence>
<dbReference type="GO" id="GO:0005737">
    <property type="term" value="C:cytoplasm"/>
    <property type="evidence" value="ECO:0007669"/>
    <property type="project" value="TreeGrafter"/>
</dbReference>
<evidence type="ECO:0000259" key="5">
    <source>
        <dbReference type="Pfam" id="PF07992"/>
    </source>
</evidence>
<dbReference type="PRINTS" id="PR00368">
    <property type="entry name" value="FADPNR"/>
</dbReference>
<dbReference type="SUPFAM" id="SSF51905">
    <property type="entry name" value="FAD/NAD(P)-binding domain"/>
    <property type="match status" value="2"/>
</dbReference>
<dbReference type="InterPro" id="IPR050446">
    <property type="entry name" value="FAD-oxidoreductase/Apoptosis"/>
</dbReference>
<name>A0A520RYG9_9GAMM</name>
<comment type="cofactor">
    <cofactor evidence="1">
        <name>FAD</name>
        <dbReference type="ChEBI" id="CHEBI:57692"/>
    </cofactor>
</comment>
<reference evidence="7 8" key="1">
    <citation type="submission" date="2019-02" db="EMBL/GenBank/DDBJ databases">
        <title>Prokaryotic population dynamics and viral predation in marine succession experiment using metagenomics: the confinement effect.</title>
        <authorList>
            <person name="Haro-Moreno J.M."/>
            <person name="Rodriguez-Valera F."/>
            <person name="Lopez-Perez M."/>
        </authorList>
    </citation>
    <scope>NUCLEOTIDE SEQUENCE [LARGE SCALE GENOMIC DNA]</scope>
    <source>
        <strain evidence="7">MED-G157</strain>
    </source>
</reference>
<dbReference type="PRINTS" id="PR00411">
    <property type="entry name" value="PNDRDTASEI"/>
</dbReference>
<keyword evidence="2" id="KW-0285">Flavoprotein</keyword>
<dbReference type="InterPro" id="IPR023753">
    <property type="entry name" value="FAD/NAD-binding_dom"/>
</dbReference>
<dbReference type="Pfam" id="PF14759">
    <property type="entry name" value="Reductase_C"/>
    <property type="match status" value="1"/>
</dbReference>
<evidence type="ECO:0000256" key="2">
    <source>
        <dbReference type="ARBA" id="ARBA00022630"/>
    </source>
</evidence>
<dbReference type="GO" id="GO:0016651">
    <property type="term" value="F:oxidoreductase activity, acting on NAD(P)H"/>
    <property type="evidence" value="ECO:0007669"/>
    <property type="project" value="TreeGrafter"/>
</dbReference>
<keyword evidence="4" id="KW-0560">Oxidoreductase</keyword>
<dbReference type="InterPro" id="IPR028202">
    <property type="entry name" value="Reductase_C"/>
</dbReference>
<protein>
    <submittedName>
        <fullName evidence="7">Ferredoxin reductase</fullName>
    </submittedName>
</protein>
<dbReference type="InterPro" id="IPR016156">
    <property type="entry name" value="FAD/NAD-linked_Rdtase_dimer_sf"/>
</dbReference>
<evidence type="ECO:0000259" key="6">
    <source>
        <dbReference type="Pfam" id="PF14759"/>
    </source>
</evidence>
<dbReference type="PANTHER" id="PTHR43557">
    <property type="entry name" value="APOPTOSIS-INDUCING FACTOR 1"/>
    <property type="match status" value="1"/>
</dbReference>
<dbReference type="Proteomes" id="UP000316199">
    <property type="component" value="Unassembled WGS sequence"/>
</dbReference>
<comment type="caution">
    <text evidence="7">The sequence shown here is derived from an EMBL/GenBank/DDBJ whole genome shotgun (WGS) entry which is preliminary data.</text>
</comment>
<evidence type="ECO:0000256" key="3">
    <source>
        <dbReference type="ARBA" id="ARBA00022827"/>
    </source>
</evidence>
<gene>
    <name evidence="7" type="ORF">EVA68_07360</name>
</gene>
<evidence type="ECO:0000256" key="1">
    <source>
        <dbReference type="ARBA" id="ARBA00001974"/>
    </source>
</evidence>
<organism evidence="7 8">
    <name type="scientific">OM182 bacterium</name>
    <dbReference type="NCBI Taxonomy" id="2510334"/>
    <lineage>
        <taxon>Bacteria</taxon>
        <taxon>Pseudomonadati</taxon>
        <taxon>Pseudomonadota</taxon>
        <taxon>Gammaproteobacteria</taxon>
        <taxon>OMG group</taxon>
        <taxon>OM182 clade</taxon>
    </lineage>
</organism>
<dbReference type="Gene3D" id="3.50.50.60">
    <property type="entry name" value="FAD/NAD(P)-binding domain"/>
    <property type="match status" value="2"/>
</dbReference>
<dbReference type="EMBL" id="SHAG01000040">
    <property type="protein sequence ID" value="RZO75292.1"/>
    <property type="molecule type" value="Genomic_DNA"/>
</dbReference>
<feature type="domain" description="Reductase C-terminal" evidence="6">
    <location>
        <begin position="315"/>
        <end position="396"/>
    </location>
</feature>
<dbReference type="SUPFAM" id="SSF55424">
    <property type="entry name" value="FAD/NAD-linked reductases, dimerisation (C-terminal) domain"/>
    <property type="match status" value="1"/>
</dbReference>
<dbReference type="Gene3D" id="3.30.390.30">
    <property type="match status" value="1"/>
</dbReference>
<keyword evidence="3" id="KW-0274">FAD</keyword>